<evidence type="ECO:0000256" key="1">
    <source>
        <dbReference type="SAM" id="MobiDB-lite"/>
    </source>
</evidence>
<proteinExistence type="predicted"/>
<reference evidence="3 4" key="1">
    <citation type="journal article" date="2016" name="Front. Microbiol.">
        <title>Fuerstia marisgermanicae gen. nov., sp. nov., an Unusual Member of the Phylum Planctomycetes from the German Wadden Sea.</title>
        <authorList>
            <person name="Kohn T."/>
            <person name="Heuer A."/>
            <person name="Jogler M."/>
            <person name="Vollmers J."/>
            <person name="Boedeker C."/>
            <person name="Bunk B."/>
            <person name="Rast P."/>
            <person name="Borchert D."/>
            <person name="Glockner I."/>
            <person name="Freese H.M."/>
            <person name="Klenk H.P."/>
            <person name="Overmann J."/>
            <person name="Kaster A.K."/>
            <person name="Rohde M."/>
            <person name="Wiegand S."/>
            <person name="Jogler C."/>
        </authorList>
    </citation>
    <scope>NUCLEOTIDE SEQUENCE [LARGE SCALE GENOMIC DNA]</scope>
    <source>
        <strain evidence="3 4">NH11</strain>
    </source>
</reference>
<accession>A0A1P8WGR1</accession>
<gene>
    <name evidence="3" type="ORF">Fuma_02852</name>
</gene>
<dbReference type="AlphaFoldDB" id="A0A1P8WGR1"/>
<dbReference type="Proteomes" id="UP000187735">
    <property type="component" value="Chromosome"/>
</dbReference>
<name>A0A1P8WGR1_9PLAN</name>
<evidence type="ECO:0000256" key="2">
    <source>
        <dbReference type="SAM" id="SignalP"/>
    </source>
</evidence>
<dbReference type="RefSeq" id="WP_077024723.1">
    <property type="nucleotide sequence ID" value="NZ_CP017641.1"/>
</dbReference>
<evidence type="ECO:0000313" key="4">
    <source>
        <dbReference type="Proteomes" id="UP000187735"/>
    </source>
</evidence>
<evidence type="ECO:0000313" key="3">
    <source>
        <dbReference type="EMBL" id="APZ93235.1"/>
    </source>
</evidence>
<feature type="signal peptide" evidence="2">
    <location>
        <begin position="1"/>
        <end position="24"/>
    </location>
</feature>
<dbReference type="OrthoDB" id="1092590at2"/>
<dbReference type="KEGG" id="fmr:Fuma_02852"/>
<dbReference type="EMBL" id="CP017641">
    <property type="protein sequence ID" value="APZ93235.1"/>
    <property type="molecule type" value="Genomic_DNA"/>
</dbReference>
<sequence length="253" mass="27532" precursor="true">MSKHVNYLSAILIASLLSPTLTFAEDKDEGKGKANVVTEQRKTGSSTVEVAVALIMKAEAQKAPLLLLAAADLLDSTTESDRKTSDLKSETEDGPDAKSSDKSLPEFSREALEARALELAANEADKKLVQEWIARPASRGLILSQGKNLDDFRYGGERHKVLHRGVIGSGDQFTITNAIFEAGRLARVVVIGDGDGDLDLWVYDGDSGALIDKDTDRSSLCEVVWRPRYQGPFTIKVKNVGAIAERYVVLANW</sequence>
<keyword evidence="4" id="KW-1185">Reference proteome</keyword>
<dbReference type="STRING" id="1891926.Fuma_02852"/>
<organism evidence="3 4">
    <name type="scientific">Fuerstiella marisgermanici</name>
    <dbReference type="NCBI Taxonomy" id="1891926"/>
    <lineage>
        <taxon>Bacteria</taxon>
        <taxon>Pseudomonadati</taxon>
        <taxon>Planctomycetota</taxon>
        <taxon>Planctomycetia</taxon>
        <taxon>Planctomycetales</taxon>
        <taxon>Planctomycetaceae</taxon>
        <taxon>Fuerstiella</taxon>
    </lineage>
</organism>
<feature type="region of interest" description="Disordered" evidence="1">
    <location>
        <begin position="79"/>
        <end position="105"/>
    </location>
</feature>
<feature type="chain" id="PRO_5012342905" evidence="2">
    <location>
        <begin position="25"/>
        <end position="253"/>
    </location>
</feature>
<keyword evidence="2" id="KW-0732">Signal</keyword>
<protein>
    <submittedName>
        <fullName evidence="3">Uncharacterized protein</fullName>
    </submittedName>
</protein>